<evidence type="ECO:0000256" key="1">
    <source>
        <dbReference type="ARBA" id="ARBA00004127"/>
    </source>
</evidence>
<comment type="caution">
    <text evidence="7">The sequence shown here is derived from an EMBL/GenBank/DDBJ whole genome shotgun (WGS) entry which is preliminary data.</text>
</comment>
<evidence type="ECO:0000313" key="8">
    <source>
        <dbReference type="Proteomes" id="UP001597076"/>
    </source>
</evidence>
<feature type="transmembrane region" description="Helical" evidence="5">
    <location>
        <begin position="337"/>
        <end position="359"/>
    </location>
</feature>
<evidence type="ECO:0000256" key="3">
    <source>
        <dbReference type="ARBA" id="ARBA00022989"/>
    </source>
</evidence>
<feature type="transmembrane region" description="Helical" evidence="5">
    <location>
        <begin position="36"/>
        <end position="55"/>
    </location>
</feature>
<evidence type="ECO:0000256" key="5">
    <source>
        <dbReference type="SAM" id="Phobius"/>
    </source>
</evidence>
<dbReference type="Pfam" id="PF05090">
    <property type="entry name" value="HTTM"/>
    <property type="match status" value="1"/>
</dbReference>
<dbReference type="GO" id="GO:0012505">
    <property type="term" value="C:endomembrane system"/>
    <property type="evidence" value="ECO:0007669"/>
    <property type="project" value="UniProtKB-SubCell"/>
</dbReference>
<dbReference type="PANTHER" id="PTHR39535:SF2">
    <property type="entry name" value="HTTM DOMAIN-CONTAINING PROTEIN"/>
    <property type="match status" value="1"/>
</dbReference>
<dbReference type="InterPro" id="IPR053934">
    <property type="entry name" value="HTTM_dom"/>
</dbReference>
<feature type="transmembrane region" description="Helical" evidence="5">
    <location>
        <begin position="236"/>
        <end position="258"/>
    </location>
</feature>
<feature type="domain" description="HTTM-like" evidence="6">
    <location>
        <begin position="29"/>
        <end position="298"/>
    </location>
</feature>
<sequence>MPASHAPSTTATDGDAATATSLRGRIQSHLGIDPRALGAFRIGVGLVVIADLLVLRAPQLGTFYTDDGVLPRATLAETAPTLARWSLYAISGSLWVQALLLGVTTIFAACLLVGYRPRFAAVGTAVLLASLHARNPYLVNGGDTILISVLLLAAFLPLDARWALRRRQRRNDDRVLSVATATILLHVVVIYAINAVLKFQSDAWMSGVAVQRIFHLEDFVYLLGPTLAEYPTVLTGINWLWTAVLSASVLLVVTTGWLRTATAVAFIGTHLSMAATMRLGSFPFAMCAVLLLFLPPRRWDTIDRLIIKSGVSSRLEPVRRATGDSTRSGTSQHIRRGLRVTATGLLVCLFVVLVGWQLVAAGLVESPSSMADSTLESASWAFFAPQPPDSYSWYVVEAEHESGASTDLVDGSDVTFDRPPNAMDRYPTTLWKRYGAKTQGAGAVAQPATAYFCEQTPDDVESVTIYRLDQPVDADGPVGKPVPHERAAAVCN</sequence>
<keyword evidence="2 5" id="KW-0812">Transmembrane</keyword>
<keyword evidence="8" id="KW-1185">Reference proteome</keyword>
<feature type="transmembrane region" description="Helical" evidence="5">
    <location>
        <begin position="176"/>
        <end position="197"/>
    </location>
</feature>
<organism evidence="7 8">
    <name type="scientific">Haloarchaeobius amylolyticus</name>
    <dbReference type="NCBI Taxonomy" id="1198296"/>
    <lineage>
        <taxon>Archaea</taxon>
        <taxon>Methanobacteriati</taxon>
        <taxon>Methanobacteriota</taxon>
        <taxon>Stenosarchaea group</taxon>
        <taxon>Halobacteria</taxon>
        <taxon>Halobacteriales</taxon>
        <taxon>Halorubellaceae</taxon>
        <taxon>Haloarchaeobius</taxon>
    </lineage>
</organism>
<protein>
    <submittedName>
        <fullName evidence="7">HTTM domain-containing protein</fullName>
    </submittedName>
</protein>
<reference evidence="7 8" key="1">
    <citation type="journal article" date="2019" name="Int. J. Syst. Evol. Microbiol.">
        <title>The Global Catalogue of Microorganisms (GCM) 10K type strain sequencing project: providing services to taxonomists for standard genome sequencing and annotation.</title>
        <authorList>
            <consortium name="The Broad Institute Genomics Platform"/>
            <consortium name="The Broad Institute Genome Sequencing Center for Infectious Disease"/>
            <person name="Wu L."/>
            <person name="Ma J."/>
        </authorList>
    </citation>
    <scope>NUCLEOTIDE SEQUENCE [LARGE SCALE GENOMIC DNA]</scope>
    <source>
        <strain evidence="7 8">CGMCC 1.12230</strain>
    </source>
</reference>
<evidence type="ECO:0000256" key="4">
    <source>
        <dbReference type="ARBA" id="ARBA00023136"/>
    </source>
</evidence>
<feature type="transmembrane region" description="Helical" evidence="5">
    <location>
        <begin position="94"/>
        <end position="112"/>
    </location>
</feature>
<comment type="subcellular location">
    <subcellularLocation>
        <location evidence="1">Endomembrane system</location>
        <topology evidence="1">Multi-pass membrane protein</topology>
    </subcellularLocation>
</comment>
<keyword evidence="3 5" id="KW-1133">Transmembrane helix</keyword>
<evidence type="ECO:0000256" key="2">
    <source>
        <dbReference type="ARBA" id="ARBA00022692"/>
    </source>
</evidence>
<dbReference type="SMART" id="SM00752">
    <property type="entry name" value="HTTM"/>
    <property type="match status" value="1"/>
</dbReference>
<dbReference type="AlphaFoldDB" id="A0ABD6BD43"/>
<dbReference type="Proteomes" id="UP001597076">
    <property type="component" value="Unassembled WGS sequence"/>
</dbReference>
<accession>A0ABD6BD43</accession>
<dbReference type="RefSeq" id="WP_390284585.1">
    <property type="nucleotide sequence ID" value="NZ_JBHUDI010000003.1"/>
</dbReference>
<dbReference type="InterPro" id="IPR052964">
    <property type="entry name" value="Sporulation_signal_mat"/>
</dbReference>
<evidence type="ECO:0000259" key="6">
    <source>
        <dbReference type="SMART" id="SM00752"/>
    </source>
</evidence>
<feature type="transmembrane region" description="Helical" evidence="5">
    <location>
        <begin position="270"/>
        <end position="294"/>
    </location>
</feature>
<dbReference type="EMBL" id="JBHUDI010000003">
    <property type="protein sequence ID" value="MFD1562703.1"/>
    <property type="molecule type" value="Genomic_DNA"/>
</dbReference>
<keyword evidence="4 5" id="KW-0472">Membrane</keyword>
<name>A0ABD6BD43_9EURY</name>
<proteinExistence type="predicted"/>
<evidence type="ECO:0000313" key="7">
    <source>
        <dbReference type="EMBL" id="MFD1562703.1"/>
    </source>
</evidence>
<dbReference type="PANTHER" id="PTHR39535">
    <property type="entry name" value="SPORULATION-DELAYING PROTEIN SDPB"/>
    <property type="match status" value="1"/>
</dbReference>
<gene>
    <name evidence="7" type="ORF">ACFR99_03935</name>
</gene>
<dbReference type="InterPro" id="IPR011020">
    <property type="entry name" value="HTTM-like"/>
</dbReference>